<reference evidence="2 3" key="1">
    <citation type="submission" date="2013-06" db="EMBL/GenBank/DDBJ databases">
        <authorList>
            <person name="Weinstock G."/>
            <person name="Sodergren E."/>
            <person name="Lobos E.A."/>
            <person name="Fulton L."/>
            <person name="Fulton R."/>
            <person name="Courtney L."/>
            <person name="Fronick C."/>
            <person name="O'Laughlin M."/>
            <person name="Godfrey J."/>
            <person name="Wilson R.M."/>
            <person name="Miner T."/>
            <person name="Farmer C."/>
            <person name="Delehaunty K."/>
            <person name="Cordes M."/>
            <person name="Minx P."/>
            <person name="Tomlinson C."/>
            <person name="Chen J."/>
            <person name="Wollam A."/>
            <person name="Pepin K.H."/>
            <person name="Bhonagiri V."/>
            <person name="Zhang X."/>
            <person name="Warren W."/>
            <person name="Mitreva M."/>
            <person name="Mardis E.R."/>
            <person name="Wilson R.K."/>
        </authorList>
    </citation>
    <scope>NUCLEOTIDE SEQUENCE [LARGE SCALE GENOMIC DNA]</scope>
    <source>
        <strain evidence="2 3">RP2S-4</strain>
    </source>
</reference>
<dbReference type="SUPFAM" id="SSF52540">
    <property type="entry name" value="P-loop containing nucleoside triphosphate hydrolases"/>
    <property type="match status" value="1"/>
</dbReference>
<dbReference type="Proteomes" id="UP000015750">
    <property type="component" value="Unassembled WGS sequence"/>
</dbReference>
<dbReference type="Gene3D" id="3.40.50.300">
    <property type="entry name" value="P-loop containing nucleotide triphosphate hydrolases"/>
    <property type="match status" value="2"/>
</dbReference>
<dbReference type="RefSeq" id="WP_016627337.1">
    <property type="nucleotide sequence ID" value="NZ_KE351874.1"/>
</dbReference>
<keyword evidence="1" id="KW-0175">Coiled coil</keyword>
<accession>A0ABC9TNA4</accession>
<proteinExistence type="predicted"/>
<feature type="coiled-coil region" evidence="1">
    <location>
        <begin position="101"/>
        <end position="128"/>
    </location>
</feature>
<comment type="caution">
    <text evidence="2">The sequence shown here is derived from an EMBL/GenBank/DDBJ whole genome shotgun (WGS) entry which is preliminary data.</text>
</comment>
<protein>
    <recommendedName>
        <fullName evidence="4">ATPase</fullName>
    </recommendedName>
</protein>
<dbReference type="InterPro" id="IPR051162">
    <property type="entry name" value="T4SS_component"/>
</dbReference>
<dbReference type="EMBL" id="ATIR01000044">
    <property type="protein sequence ID" value="EPI08725.1"/>
    <property type="molecule type" value="Genomic_DNA"/>
</dbReference>
<evidence type="ECO:0000256" key="1">
    <source>
        <dbReference type="SAM" id="Coils"/>
    </source>
</evidence>
<dbReference type="PANTHER" id="PTHR30121:SF6">
    <property type="entry name" value="SLR6007 PROTEIN"/>
    <property type="match status" value="1"/>
</dbReference>
<gene>
    <name evidence="2" type="ORF">D358_01500</name>
</gene>
<evidence type="ECO:0000313" key="3">
    <source>
        <dbReference type="Proteomes" id="UP000015750"/>
    </source>
</evidence>
<dbReference type="AlphaFoldDB" id="A0ABC9TNA4"/>
<organism evidence="2 3">
    <name type="scientific">Enterococcus faecalis RP2S-4</name>
    <dbReference type="NCBI Taxonomy" id="1244145"/>
    <lineage>
        <taxon>Bacteria</taxon>
        <taxon>Bacillati</taxon>
        <taxon>Bacillota</taxon>
        <taxon>Bacilli</taxon>
        <taxon>Lactobacillales</taxon>
        <taxon>Enterococcaceae</taxon>
        <taxon>Enterococcus</taxon>
    </lineage>
</organism>
<evidence type="ECO:0008006" key="4">
    <source>
        <dbReference type="Google" id="ProtNLM"/>
    </source>
</evidence>
<dbReference type="PANTHER" id="PTHR30121">
    <property type="entry name" value="UNCHARACTERIZED PROTEIN YJGR-RELATED"/>
    <property type="match status" value="1"/>
</dbReference>
<dbReference type="InterPro" id="IPR027417">
    <property type="entry name" value="P-loop_NTPase"/>
</dbReference>
<name>A0ABC9TNA4_ENTFL</name>
<sequence>MSVLQTVNRVLTQGTKQSVVNPLEQLNEYQLSVLEKEGYDLEFLEAIQPRGGVQFLENGYMTADGHVRTLKVYGYAKDADLFWLAYLMNNQDTVATLDIATAEKDEVINKINTKLNELEDRSVSERKATDRNDSVHDYRELAEYAANLTKNGEIAKKILLQIHVYAPTLEKLDERCDELMKDIKGTGYKVYPRMFQSKYDYQSLFTSFSQQSHNPNFQRGHTLPSLVLGKGIPLHHQALKDPQGAEYGYTKTGGTFIWDVVQLNSTRLSSNLVMFGTMGAGKSTILKMIAENMLAAGNYVWGFEKAKDFLPLIRSRDGRIVRLDGSEGMINPLEVFATKTDDSGLQVNEKGSFISHLDKVTHQLSLINPELKGTLRSDFRIYLRHFYIRKGLIPKSFKEEAVTSEPFKITGLSPEAYPTLSELWAFIKSIKLAKGTTPAKLARKEQLETMIQELCETYGDMFDGHSTITNLSNEPFVFFDIESIDGLDRGVFQAQLYMAMTLIWNQALIEGRRQKYLYENGQLKEEDMRQFCALIDECHNVVNAHNIETVEYMTNFQREMRKVKALTLLATQSPQEMVPENANHEHLDQLKKVFELSTQKIFLKMDDSQLQHIKNLVGMSLTQSELQSITSQKKGEAIITFGDRETYRVHITPNQRQLKLFSGGK</sequence>
<evidence type="ECO:0000313" key="2">
    <source>
        <dbReference type="EMBL" id="EPI08725.1"/>
    </source>
</evidence>